<dbReference type="PANTHER" id="PTHR14087">
    <property type="entry name" value="THYMOCYTE NUCLEAR PROTEIN 1"/>
    <property type="match status" value="1"/>
</dbReference>
<dbReference type="SUPFAM" id="SSF88697">
    <property type="entry name" value="PUA domain-like"/>
    <property type="match status" value="1"/>
</dbReference>
<dbReference type="InterPro" id="IPR002740">
    <property type="entry name" value="EVE_domain"/>
</dbReference>
<dbReference type="InterPro" id="IPR015947">
    <property type="entry name" value="PUA-like_sf"/>
</dbReference>
<protein>
    <recommendedName>
        <fullName evidence="1">EVE domain-containing protein</fullName>
    </recommendedName>
</protein>
<dbReference type="CDD" id="cd21133">
    <property type="entry name" value="EVE"/>
    <property type="match status" value="1"/>
</dbReference>
<dbReference type="PANTHER" id="PTHR14087:SF7">
    <property type="entry name" value="THYMOCYTE NUCLEAR PROTEIN 1"/>
    <property type="match status" value="1"/>
</dbReference>
<dbReference type="InterPro" id="IPR052181">
    <property type="entry name" value="5hmC_binding"/>
</dbReference>
<dbReference type="Pfam" id="PF01878">
    <property type="entry name" value="EVE"/>
    <property type="match status" value="1"/>
</dbReference>
<accession>A0A3S7V0I3</accession>
<dbReference type="InterPro" id="IPR047197">
    <property type="entry name" value="THYN1-like_EVE"/>
</dbReference>
<sequence>MSRRYWLMKSEPYKYSFAQLVRDGRTMWDGVRNYEARNSLRAMAVGDLALFYHSNEGKAVVGVVRVKREAYPDPTAPEEDWSVVDVEPVAPLKAPVSLDAIRGEPALADIALLKRSRLSVVPVSKEHFELILKMGKTRIAS</sequence>
<evidence type="ECO:0000313" key="2">
    <source>
        <dbReference type="EMBL" id="AYM54516.1"/>
    </source>
</evidence>
<feature type="domain" description="EVE" evidence="1">
    <location>
        <begin position="4"/>
        <end position="134"/>
    </location>
</feature>
<proteinExistence type="predicted"/>
<name>A0A3S7V0I3_9BACT</name>
<organism evidence="2">
    <name type="scientific">Racemicystis crocea</name>
    <dbReference type="NCBI Taxonomy" id="1707966"/>
    <lineage>
        <taxon>Bacteria</taxon>
        <taxon>Pseudomonadati</taxon>
        <taxon>Myxococcota</taxon>
        <taxon>Polyangia</taxon>
        <taxon>Polyangiales</taxon>
        <taxon>Polyangiaceae</taxon>
    </lineage>
</organism>
<reference evidence="2" key="1">
    <citation type="journal article" date="2018" name="J. Ind. Microbiol. Biotechnol.">
        <title>Genome mining reveals uncommon alkylpyrones as type III PKS products from myxobacteria.</title>
        <authorList>
            <person name="Hug J.J."/>
            <person name="Panter F."/>
            <person name="Krug D."/>
            <person name="Muller R."/>
        </authorList>
    </citation>
    <scope>NUCLEOTIDE SEQUENCE</scope>
    <source>
        <strain evidence="2">SBSr021</strain>
    </source>
</reference>
<dbReference type="EMBL" id="MH908924">
    <property type="protein sequence ID" value="AYM54516.1"/>
    <property type="molecule type" value="Genomic_DNA"/>
</dbReference>
<evidence type="ECO:0000259" key="1">
    <source>
        <dbReference type="Pfam" id="PF01878"/>
    </source>
</evidence>
<dbReference type="AlphaFoldDB" id="A0A3S7V0I3"/>
<dbReference type="Gene3D" id="3.10.590.10">
    <property type="entry name" value="ph1033 like domains"/>
    <property type="match status" value="1"/>
</dbReference>